<dbReference type="SUPFAM" id="SSF57716">
    <property type="entry name" value="Glucocorticoid receptor-like (DNA-binding domain)"/>
    <property type="match status" value="1"/>
</dbReference>
<proteinExistence type="predicted"/>
<accession>A0AAW2BJU8</accession>
<dbReference type="Proteomes" id="UP001459277">
    <property type="component" value="Unassembled WGS sequence"/>
</dbReference>
<dbReference type="PANTHER" id="PTHR24206">
    <property type="entry name" value="OS06G0237300 PROTEIN"/>
    <property type="match status" value="1"/>
</dbReference>
<keyword evidence="6" id="KW-0009">Actin-binding</keyword>
<dbReference type="GO" id="GO:0005856">
    <property type="term" value="C:cytoskeleton"/>
    <property type="evidence" value="ECO:0007669"/>
    <property type="project" value="UniProtKB-SubCell"/>
</dbReference>
<dbReference type="InterPro" id="IPR001781">
    <property type="entry name" value="Znf_LIM"/>
</dbReference>
<dbReference type="AlphaFoldDB" id="A0AAW2BJU8"/>
<evidence type="ECO:0000256" key="5">
    <source>
        <dbReference type="ARBA" id="ARBA00023038"/>
    </source>
</evidence>
<evidence type="ECO:0000256" key="6">
    <source>
        <dbReference type="ARBA" id="ARBA00023203"/>
    </source>
</evidence>
<keyword evidence="3 8" id="KW-0479">Metal-binding</keyword>
<dbReference type="FunFam" id="2.10.110.10:FF:000002">
    <property type="entry name" value="LIM domain and actin-binding 1"/>
    <property type="match status" value="1"/>
</dbReference>
<evidence type="ECO:0000256" key="4">
    <source>
        <dbReference type="ARBA" id="ARBA00022833"/>
    </source>
</evidence>
<sequence>MQGDNTVHVIELFTADGVPYHKICFKCSHCNGILAMSRYSSMDGVLYCKPHFEQRFKETGTVRHVICVWHCPFSTVRHEEVLV</sequence>
<organism evidence="10 11">
    <name type="scientific">Lithocarpus litseifolius</name>
    <dbReference type="NCBI Taxonomy" id="425828"/>
    <lineage>
        <taxon>Eukaryota</taxon>
        <taxon>Viridiplantae</taxon>
        <taxon>Streptophyta</taxon>
        <taxon>Embryophyta</taxon>
        <taxon>Tracheophyta</taxon>
        <taxon>Spermatophyta</taxon>
        <taxon>Magnoliopsida</taxon>
        <taxon>eudicotyledons</taxon>
        <taxon>Gunneridae</taxon>
        <taxon>Pentapetalae</taxon>
        <taxon>rosids</taxon>
        <taxon>fabids</taxon>
        <taxon>Fagales</taxon>
        <taxon>Fagaceae</taxon>
        <taxon>Lithocarpus</taxon>
    </lineage>
</organism>
<dbReference type="SMART" id="SM00132">
    <property type="entry name" value="LIM"/>
    <property type="match status" value="1"/>
</dbReference>
<evidence type="ECO:0000256" key="2">
    <source>
        <dbReference type="ARBA" id="ARBA00011385"/>
    </source>
</evidence>
<evidence type="ECO:0000313" key="11">
    <source>
        <dbReference type="Proteomes" id="UP001459277"/>
    </source>
</evidence>
<protein>
    <recommendedName>
        <fullName evidence="9">LIM zinc-binding domain-containing protein</fullName>
    </recommendedName>
</protein>
<dbReference type="GO" id="GO:0051015">
    <property type="term" value="F:actin filament binding"/>
    <property type="evidence" value="ECO:0007669"/>
    <property type="project" value="UniProtKB-ARBA"/>
</dbReference>
<evidence type="ECO:0000313" key="10">
    <source>
        <dbReference type="EMBL" id="KAK9984405.1"/>
    </source>
</evidence>
<keyword evidence="5 8" id="KW-0440">LIM domain</keyword>
<keyword evidence="7" id="KW-0963">Cytoplasm</keyword>
<comment type="subunit">
    <text evidence="2">Interacts with F-actin.</text>
</comment>
<dbReference type="GO" id="GO:0046872">
    <property type="term" value="F:metal ion binding"/>
    <property type="evidence" value="ECO:0007669"/>
    <property type="project" value="UniProtKB-KW"/>
</dbReference>
<evidence type="ECO:0000256" key="1">
    <source>
        <dbReference type="ARBA" id="ARBA00004245"/>
    </source>
</evidence>
<dbReference type="EMBL" id="JAZDWU010000012">
    <property type="protein sequence ID" value="KAK9984405.1"/>
    <property type="molecule type" value="Genomic_DNA"/>
</dbReference>
<comment type="caution">
    <text evidence="10">The sequence shown here is derived from an EMBL/GenBank/DDBJ whole genome shotgun (WGS) entry which is preliminary data.</text>
</comment>
<evidence type="ECO:0000259" key="9">
    <source>
        <dbReference type="PROSITE" id="PS50023"/>
    </source>
</evidence>
<comment type="subcellular location">
    <subcellularLocation>
        <location evidence="1">Cytoplasm</location>
        <location evidence="1">Cytoskeleton</location>
    </subcellularLocation>
</comment>
<dbReference type="PROSITE" id="PS50023">
    <property type="entry name" value="LIM_DOMAIN_2"/>
    <property type="match status" value="1"/>
</dbReference>
<feature type="domain" description="LIM zinc-binding" evidence="9">
    <location>
        <begin position="1"/>
        <end position="58"/>
    </location>
</feature>
<evidence type="ECO:0000256" key="3">
    <source>
        <dbReference type="ARBA" id="ARBA00022723"/>
    </source>
</evidence>
<keyword evidence="4 8" id="KW-0862">Zinc</keyword>
<evidence type="ECO:0000256" key="7">
    <source>
        <dbReference type="ARBA" id="ARBA00023212"/>
    </source>
</evidence>
<keyword evidence="11" id="KW-1185">Reference proteome</keyword>
<dbReference type="Pfam" id="PF00412">
    <property type="entry name" value="LIM"/>
    <property type="match status" value="1"/>
</dbReference>
<reference evidence="10 11" key="1">
    <citation type="submission" date="2024-01" db="EMBL/GenBank/DDBJ databases">
        <title>A telomere-to-telomere, gap-free genome of sweet tea (Lithocarpus litseifolius).</title>
        <authorList>
            <person name="Zhou J."/>
        </authorList>
    </citation>
    <scope>NUCLEOTIDE SEQUENCE [LARGE SCALE GENOMIC DNA]</scope>
    <source>
        <strain evidence="10">Zhou-2022a</strain>
        <tissue evidence="10">Leaf</tissue>
    </source>
</reference>
<evidence type="ECO:0000256" key="8">
    <source>
        <dbReference type="PROSITE-ProRule" id="PRU00125"/>
    </source>
</evidence>
<dbReference type="GO" id="GO:0051017">
    <property type="term" value="P:actin filament bundle assembly"/>
    <property type="evidence" value="ECO:0007669"/>
    <property type="project" value="UniProtKB-ARBA"/>
</dbReference>
<name>A0AAW2BJU8_9ROSI</name>
<dbReference type="Gene3D" id="2.10.110.10">
    <property type="entry name" value="Cysteine Rich Protein"/>
    <property type="match status" value="1"/>
</dbReference>
<gene>
    <name evidence="10" type="ORF">SO802_033930</name>
</gene>
<keyword evidence="7" id="KW-0206">Cytoskeleton</keyword>